<evidence type="ECO:0000256" key="1">
    <source>
        <dbReference type="SAM" id="SignalP"/>
    </source>
</evidence>
<feature type="signal peptide" evidence="1">
    <location>
        <begin position="1"/>
        <end position="24"/>
    </location>
</feature>
<evidence type="ECO:0000313" key="2">
    <source>
        <dbReference type="EMBL" id="MFC4768545.1"/>
    </source>
</evidence>
<reference evidence="3" key="1">
    <citation type="journal article" date="2019" name="Int. J. Syst. Evol. Microbiol.">
        <title>The Global Catalogue of Microorganisms (GCM) 10K type strain sequencing project: providing services to taxonomists for standard genome sequencing and annotation.</title>
        <authorList>
            <consortium name="The Broad Institute Genomics Platform"/>
            <consortium name="The Broad Institute Genome Sequencing Center for Infectious Disease"/>
            <person name="Wu L."/>
            <person name="Ma J."/>
        </authorList>
    </citation>
    <scope>NUCLEOTIDE SEQUENCE [LARGE SCALE GENOMIC DNA]</scope>
    <source>
        <strain evidence="3">WYCCWR 12678</strain>
    </source>
</reference>
<feature type="chain" id="PRO_5045535018" evidence="1">
    <location>
        <begin position="25"/>
        <end position="138"/>
    </location>
</feature>
<organism evidence="2 3">
    <name type="scientific">Effusibacillus consociatus</name>
    <dbReference type="NCBI Taxonomy" id="1117041"/>
    <lineage>
        <taxon>Bacteria</taxon>
        <taxon>Bacillati</taxon>
        <taxon>Bacillota</taxon>
        <taxon>Bacilli</taxon>
        <taxon>Bacillales</taxon>
        <taxon>Alicyclobacillaceae</taxon>
        <taxon>Effusibacillus</taxon>
    </lineage>
</organism>
<dbReference type="SUPFAM" id="SSF55486">
    <property type="entry name" value="Metalloproteases ('zincins'), catalytic domain"/>
    <property type="match status" value="1"/>
</dbReference>
<accession>A0ABV9Q7D1</accession>
<gene>
    <name evidence="2" type="ORF">ACFO8Q_14465</name>
</gene>
<dbReference type="Proteomes" id="UP001596002">
    <property type="component" value="Unassembled WGS sequence"/>
</dbReference>
<protein>
    <submittedName>
        <fullName evidence="2">Uncharacterized protein</fullName>
    </submittedName>
</protein>
<dbReference type="EMBL" id="JBHSHC010000106">
    <property type="protein sequence ID" value="MFC4768545.1"/>
    <property type="molecule type" value="Genomic_DNA"/>
</dbReference>
<proteinExistence type="predicted"/>
<comment type="caution">
    <text evidence="2">The sequence shown here is derived from an EMBL/GenBank/DDBJ whole genome shotgun (WGS) entry which is preliminary data.</text>
</comment>
<evidence type="ECO:0000313" key="3">
    <source>
        <dbReference type="Proteomes" id="UP001596002"/>
    </source>
</evidence>
<keyword evidence="1" id="KW-0732">Signal</keyword>
<keyword evidence="3" id="KW-1185">Reference proteome</keyword>
<sequence>MRKKFSATISAVIAAGLGIGTAIASDSSNSGWSSVPNYVSAYSGLAPESKTAIANAASTWNNAGSGNLVYKSSSDHDNTVYPNKNGANQITKGNTGLADHYDSASSEITMYGYSDPQETKKRTLEQADKDGILMLYPR</sequence>
<dbReference type="RefSeq" id="WP_380026495.1">
    <property type="nucleotide sequence ID" value="NZ_JBHSHC010000106.1"/>
</dbReference>
<name>A0ABV9Q7D1_9BACL</name>